<dbReference type="AlphaFoldDB" id="Q2JFW6"/>
<organism evidence="1 2">
    <name type="scientific">Frankia casuarinae (strain DSM 45818 / CECT 9043 / HFP020203 / CcI3)</name>
    <dbReference type="NCBI Taxonomy" id="106370"/>
    <lineage>
        <taxon>Bacteria</taxon>
        <taxon>Bacillati</taxon>
        <taxon>Actinomycetota</taxon>
        <taxon>Actinomycetes</taxon>
        <taxon>Frankiales</taxon>
        <taxon>Frankiaceae</taxon>
        <taxon>Frankia</taxon>
    </lineage>
</organism>
<dbReference type="HOGENOM" id="CLU_1649637_0_0_11"/>
<dbReference type="KEGG" id="fra:Francci3_0440"/>
<dbReference type="InterPro" id="IPR023817">
    <property type="entry name" value="Frankia_40_dom"/>
</dbReference>
<dbReference type="RefSeq" id="WP_011434904.1">
    <property type="nucleotide sequence ID" value="NC_007777.1"/>
</dbReference>
<protein>
    <submittedName>
        <fullName evidence="1">Uncharacterized protein</fullName>
    </submittedName>
</protein>
<sequence>MDIDPPRTPPRTPDDTPPDVITFIGRIDGTVITVGTQPSVPRRTPVVVLRTQSALLDVLCVAHLVPDEAHRLAALLSSAALSSVGRSASRPSGAAPPPADLACGVRSRHIISAEEGSSAAELRHALALLPAGARLVDFVSDTDVALIFSVDDPPWPTINLGGGPSG</sequence>
<accession>Q2JFW6</accession>
<dbReference type="OrthoDB" id="3214619at2"/>
<reference evidence="1 2" key="1">
    <citation type="journal article" date="2007" name="Genome Res.">
        <title>Genome characteristics of facultatively symbiotic Frankia sp. strains reflect host range and host plant biogeography.</title>
        <authorList>
            <person name="Normand P."/>
            <person name="Lapierre P."/>
            <person name="Tisa L.S."/>
            <person name="Gogarten J.P."/>
            <person name="Alloisio N."/>
            <person name="Bagnarol E."/>
            <person name="Bassi C.A."/>
            <person name="Berry A.M."/>
            <person name="Bickhart D.M."/>
            <person name="Choisne N."/>
            <person name="Couloux A."/>
            <person name="Cournoyer B."/>
            <person name="Cruveiller S."/>
            <person name="Daubin V."/>
            <person name="Demange N."/>
            <person name="Francino M.P."/>
            <person name="Goltsman E."/>
            <person name="Huang Y."/>
            <person name="Kopp O.R."/>
            <person name="Labarre L."/>
            <person name="Lapidus A."/>
            <person name="Lavire C."/>
            <person name="Marechal J."/>
            <person name="Martinez M."/>
            <person name="Mastronunzio J.E."/>
            <person name="Mullin B.C."/>
            <person name="Niemann J."/>
            <person name="Pujic P."/>
            <person name="Rawnsley T."/>
            <person name="Rouy Z."/>
            <person name="Schenowitz C."/>
            <person name="Sellstedt A."/>
            <person name="Tavares F."/>
            <person name="Tomkins J.P."/>
            <person name="Vallenet D."/>
            <person name="Valverde C."/>
            <person name="Wall L.G."/>
            <person name="Wang Y."/>
            <person name="Medigue C."/>
            <person name="Benson D.R."/>
        </authorList>
    </citation>
    <scope>NUCLEOTIDE SEQUENCE [LARGE SCALE GENOMIC DNA]</scope>
    <source>
        <strain evidence="2">DSM 45818 / CECT 9043 / CcI3</strain>
    </source>
</reference>
<evidence type="ECO:0000313" key="1">
    <source>
        <dbReference type="EMBL" id="ABD09826.1"/>
    </source>
</evidence>
<dbReference type="Proteomes" id="UP000001937">
    <property type="component" value="Chromosome"/>
</dbReference>
<dbReference type="STRING" id="106370.Francci3_0440"/>
<dbReference type="NCBIfam" id="TIGR03917">
    <property type="entry name" value="Frankia_40_dom"/>
    <property type="match status" value="1"/>
</dbReference>
<name>Q2JFW6_FRACC</name>
<dbReference type="EMBL" id="CP000249">
    <property type="protein sequence ID" value="ABD09826.1"/>
    <property type="molecule type" value="Genomic_DNA"/>
</dbReference>
<gene>
    <name evidence="1" type="ordered locus">Francci3_0440</name>
</gene>
<proteinExistence type="predicted"/>
<keyword evidence="2" id="KW-1185">Reference proteome</keyword>
<evidence type="ECO:0000313" key="2">
    <source>
        <dbReference type="Proteomes" id="UP000001937"/>
    </source>
</evidence>